<reference evidence="1 2" key="1">
    <citation type="submission" date="2024-01" db="EMBL/GenBank/DDBJ databases">
        <title>Genome assemblies of Stephania.</title>
        <authorList>
            <person name="Yang L."/>
        </authorList>
    </citation>
    <scope>NUCLEOTIDE SEQUENCE [LARGE SCALE GENOMIC DNA]</scope>
    <source>
        <strain evidence="1">QJT</strain>
        <tissue evidence="1">Leaf</tissue>
    </source>
</reference>
<dbReference type="Proteomes" id="UP001417504">
    <property type="component" value="Unassembled WGS sequence"/>
</dbReference>
<sequence length="109" mass="11928">MAVAIDLFLGLEYDLVKDETTRQDSISMVVMANVSDRPFMVTSCFLVAFVGAELDSTGVVTMLVMLKIGPLRELVMKGLEQVNMGRGLATVKTIAMRMAVILLQVLQAF</sequence>
<comment type="caution">
    <text evidence="1">The sequence shown here is derived from an EMBL/GenBank/DDBJ whole genome shotgun (WGS) entry which is preliminary data.</text>
</comment>
<gene>
    <name evidence="1" type="ORF">Sjap_008933</name>
</gene>
<evidence type="ECO:0000313" key="2">
    <source>
        <dbReference type="Proteomes" id="UP001417504"/>
    </source>
</evidence>
<dbReference type="AlphaFoldDB" id="A0AAP0PCV0"/>
<dbReference type="EMBL" id="JBBNAE010000003">
    <property type="protein sequence ID" value="KAK9138339.1"/>
    <property type="molecule type" value="Genomic_DNA"/>
</dbReference>
<protein>
    <submittedName>
        <fullName evidence="1">Uncharacterized protein</fullName>
    </submittedName>
</protein>
<organism evidence="1 2">
    <name type="scientific">Stephania japonica</name>
    <dbReference type="NCBI Taxonomy" id="461633"/>
    <lineage>
        <taxon>Eukaryota</taxon>
        <taxon>Viridiplantae</taxon>
        <taxon>Streptophyta</taxon>
        <taxon>Embryophyta</taxon>
        <taxon>Tracheophyta</taxon>
        <taxon>Spermatophyta</taxon>
        <taxon>Magnoliopsida</taxon>
        <taxon>Ranunculales</taxon>
        <taxon>Menispermaceae</taxon>
        <taxon>Menispermoideae</taxon>
        <taxon>Cissampelideae</taxon>
        <taxon>Stephania</taxon>
    </lineage>
</organism>
<evidence type="ECO:0000313" key="1">
    <source>
        <dbReference type="EMBL" id="KAK9138339.1"/>
    </source>
</evidence>
<proteinExistence type="predicted"/>
<accession>A0AAP0PCV0</accession>
<keyword evidence="2" id="KW-1185">Reference proteome</keyword>
<name>A0AAP0PCV0_9MAGN</name>